<dbReference type="AlphaFoldDB" id="A0A1E3SYN1"/>
<dbReference type="OrthoDB" id="4629147at2"/>
<dbReference type="RefSeq" id="WP_069399999.1">
    <property type="nucleotide sequence ID" value="NZ_JACKTB010000087.1"/>
</dbReference>
<comment type="caution">
    <text evidence="1">The sequence shown here is derived from an EMBL/GenBank/DDBJ whole genome shotgun (WGS) entry which is preliminary data.</text>
</comment>
<protein>
    <submittedName>
        <fullName evidence="1">Uncharacterized protein</fullName>
    </submittedName>
</protein>
<sequence length="71" mass="7915">MNLVEPIQRGLNWLSTPHYLRARLDMQTRPVRQLPLDVEIVYCTISQGGAALKFPVTVMLLPKGVSPIKSG</sequence>
<accession>A0A1E3SYN1</accession>
<dbReference type="STRING" id="243061.AWC25_17690"/>
<reference evidence="2" key="1">
    <citation type="submission" date="2016-09" db="EMBL/GenBank/DDBJ databases">
        <authorList>
            <person name="Greninger A.L."/>
            <person name="Jerome K.R."/>
            <person name="Mcnair B."/>
            <person name="Wallis C."/>
            <person name="Fang F."/>
        </authorList>
    </citation>
    <scope>NUCLEOTIDE SEQUENCE [LARGE SCALE GENOMIC DNA]</scope>
    <source>
        <strain evidence="2">BC1_M4</strain>
    </source>
</reference>
<keyword evidence="2" id="KW-1185">Reference proteome</keyword>
<dbReference type="EMBL" id="MIHC01000013">
    <property type="protein sequence ID" value="ODR07234.1"/>
    <property type="molecule type" value="Genomic_DNA"/>
</dbReference>
<organism evidence="1 2">
    <name type="scientific">Mycobacterium sherrisii</name>
    <dbReference type="NCBI Taxonomy" id="243061"/>
    <lineage>
        <taxon>Bacteria</taxon>
        <taxon>Bacillati</taxon>
        <taxon>Actinomycetota</taxon>
        <taxon>Actinomycetes</taxon>
        <taxon>Mycobacteriales</taxon>
        <taxon>Mycobacteriaceae</taxon>
        <taxon>Mycobacterium</taxon>
        <taxon>Mycobacterium simiae complex</taxon>
    </lineage>
</organism>
<name>A0A1E3SYN1_9MYCO</name>
<gene>
    <name evidence="1" type="ORF">BHQ21_09235</name>
</gene>
<proteinExistence type="predicted"/>
<dbReference type="Proteomes" id="UP000094224">
    <property type="component" value="Unassembled WGS sequence"/>
</dbReference>
<evidence type="ECO:0000313" key="2">
    <source>
        <dbReference type="Proteomes" id="UP000094224"/>
    </source>
</evidence>
<evidence type="ECO:0000313" key="1">
    <source>
        <dbReference type="EMBL" id="ODR07234.1"/>
    </source>
</evidence>